<dbReference type="EMBL" id="LGRX02019056">
    <property type="protein sequence ID" value="KAK3259027.1"/>
    <property type="molecule type" value="Genomic_DNA"/>
</dbReference>
<accession>A0AAE0FFS1</accession>
<keyword evidence="2" id="KW-1185">Reference proteome</keyword>
<feature type="non-terminal residue" evidence="1">
    <location>
        <position position="64"/>
    </location>
</feature>
<proteinExistence type="predicted"/>
<protein>
    <submittedName>
        <fullName evidence="1">Uncharacterized protein</fullName>
    </submittedName>
</protein>
<sequence length="64" mass="6634">MVLLGIVVAVLSDAHLGPKLVKGDLTALPAATPSGGSSLLGEEWILHRRLGTEGPETSLFGQKQ</sequence>
<comment type="caution">
    <text evidence="1">The sequence shown here is derived from an EMBL/GenBank/DDBJ whole genome shotgun (WGS) entry which is preliminary data.</text>
</comment>
<dbReference type="AlphaFoldDB" id="A0AAE0FFS1"/>
<dbReference type="Proteomes" id="UP001190700">
    <property type="component" value="Unassembled WGS sequence"/>
</dbReference>
<evidence type="ECO:0000313" key="2">
    <source>
        <dbReference type="Proteomes" id="UP001190700"/>
    </source>
</evidence>
<organism evidence="1 2">
    <name type="scientific">Cymbomonas tetramitiformis</name>
    <dbReference type="NCBI Taxonomy" id="36881"/>
    <lineage>
        <taxon>Eukaryota</taxon>
        <taxon>Viridiplantae</taxon>
        <taxon>Chlorophyta</taxon>
        <taxon>Pyramimonadophyceae</taxon>
        <taxon>Pyramimonadales</taxon>
        <taxon>Pyramimonadaceae</taxon>
        <taxon>Cymbomonas</taxon>
    </lineage>
</organism>
<gene>
    <name evidence="1" type="ORF">CYMTET_31955</name>
</gene>
<name>A0AAE0FFS1_9CHLO</name>
<reference evidence="1 2" key="1">
    <citation type="journal article" date="2015" name="Genome Biol. Evol.">
        <title>Comparative Genomics of a Bacterivorous Green Alga Reveals Evolutionary Causalities and Consequences of Phago-Mixotrophic Mode of Nutrition.</title>
        <authorList>
            <person name="Burns J.A."/>
            <person name="Paasch A."/>
            <person name="Narechania A."/>
            <person name="Kim E."/>
        </authorList>
    </citation>
    <scope>NUCLEOTIDE SEQUENCE [LARGE SCALE GENOMIC DNA]</scope>
    <source>
        <strain evidence="1 2">PLY_AMNH</strain>
    </source>
</reference>
<evidence type="ECO:0000313" key="1">
    <source>
        <dbReference type="EMBL" id="KAK3259027.1"/>
    </source>
</evidence>